<evidence type="ECO:0000313" key="7">
    <source>
        <dbReference type="Proteomes" id="UP000788993"/>
    </source>
</evidence>
<keyword evidence="7" id="KW-1185">Reference proteome</keyword>
<dbReference type="Pfam" id="PF05132">
    <property type="entry name" value="RNA_pol_Rpc4"/>
    <property type="match status" value="1"/>
</dbReference>
<sequence>MSNNRLDSISRPSGSVSGGGPSKQSLKFKPKVVARRTKEERDSNVPVATPGVSKKPGSLAKNLQRNPRTPGMRHLQNTKVVMAGPLAMGTVSLANSGQSKGTKMVKKPADTYDLAQSIKAQTAKKAKGNTESDDEGDDDMTARLDLGQAYDWKDVDTQCFPVRAERHQHYEYGEEPIPDSTIKTEIHREVSAPLDSEPTSREQSVEIKHEEDATVKFIPDEQANADVSITDYQGKQEAIRLADDYRAIIAKLDEIQLEENADEMLFLQLPKQLKVESASHEVKMEIDDDLSRDKDTTSDVIGTLRVHESGKVTIKMGDTVLDVTRGAATHLVQSIVKLDEDTKECLELGIVNQKIIASLSLSDEI</sequence>
<keyword evidence="4" id="KW-0539">Nucleus</keyword>
<dbReference type="GO" id="GO:0003677">
    <property type="term" value="F:DNA binding"/>
    <property type="evidence" value="ECO:0007669"/>
    <property type="project" value="InterPro"/>
</dbReference>
<dbReference type="InterPro" id="IPR007811">
    <property type="entry name" value="RPC4"/>
</dbReference>
<name>A0A9P8NSW2_9ASCO</name>
<comment type="caution">
    <text evidence="6">The sequence shown here is derived from an EMBL/GenBank/DDBJ whole genome shotgun (WGS) entry which is preliminary data.</text>
</comment>
<evidence type="ECO:0000313" key="6">
    <source>
        <dbReference type="EMBL" id="KAH3658807.1"/>
    </source>
</evidence>
<feature type="region of interest" description="Disordered" evidence="5">
    <location>
        <begin position="121"/>
        <end position="141"/>
    </location>
</feature>
<dbReference type="PANTHER" id="PTHR13408:SF0">
    <property type="entry name" value="DNA-DIRECTED RNA POLYMERASE III SUBUNIT RPC4"/>
    <property type="match status" value="1"/>
</dbReference>
<evidence type="ECO:0000256" key="4">
    <source>
        <dbReference type="ARBA" id="ARBA00023242"/>
    </source>
</evidence>
<reference evidence="6" key="1">
    <citation type="journal article" date="2021" name="Open Biol.">
        <title>Shared evolutionary footprints suggest mitochondrial oxidative damage underlies multiple complex I losses in fungi.</title>
        <authorList>
            <person name="Schikora-Tamarit M.A."/>
            <person name="Marcet-Houben M."/>
            <person name="Nosek J."/>
            <person name="Gabaldon T."/>
        </authorList>
    </citation>
    <scope>NUCLEOTIDE SEQUENCE</scope>
    <source>
        <strain evidence="6">NCAIM Y.01608</strain>
    </source>
</reference>
<dbReference type="PANTHER" id="PTHR13408">
    <property type="entry name" value="DNA-DIRECTED RNA POLYMERASE III"/>
    <property type="match status" value="1"/>
</dbReference>
<evidence type="ECO:0000256" key="3">
    <source>
        <dbReference type="ARBA" id="ARBA00023163"/>
    </source>
</evidence>
<evidence type="ECO:0008006" key="8">
    <source>
        <dbReference type="Google" id="ProtNLM"/>
    </source>
</evidence>
<dbReference type="Proteomes" id="UP000788993">
    <property type="component" value="Unassembled WGS sequence"/>
</dbReference>
<gene>
    <name evidence="6" type="ORF">OGATHE_006533</name>
</gene>
<reference evidence="6" key="2">
    <citation type="submission" date="2021-01" db="EMBL/GenBank/DDBJ databases">
        <authorList>
            <person name="Schikora-Tamarit M.A."/>
        </authorList>
    </citation>
    <scope>NUCLEOTIDE SEQUENCE</scope>
    <source>
        <strain evidence="6">NCAIM Y.01608</strain>
    </source>
</reference>
<dbReference type="EMBL" id="JAEUBD010001571">
    <property type="protein sequence ID" value="KAH3658807.1"/>
    <property type="molecule type" value="Genomic_DNA"/>
</dbReference>
<evidence type="ECO:0000256" key="2">
    <source>
        <dbReference type="ARBA" id="ARBA00022478"/>
    </source>
</evidence>
<feature type="region of interest" description="Disordered" evidence="5">
    <location>
        <begin position="1"/>
        <end position="74"/>
    </location>
</feature>
<comment type="subcellular location">
    <subcellularLocation>
        <location evidence="1">Nucleus</location>
    </subcellularLocation>
</comment>
<keyword evidence="2" id="KW-0240">DNA-directed RNA polymerase</keyword>
<dbReference type="GO" id="GO:0005666">
    <property type="term" value="C:RNA polymerase III complex"/>
    <property type="evidence" value="ECO:0007669"/>
    <property type="project" value="InterPro"/>
</dbReference>
<protein>
    <recommendedName>
        <fullName evidence="8">DNA-directed RNA polymerase III subunit RPC4</fullName>
    </recommendedName>
</protein>
<dbReference type="GO" id="GO:0042797">
    <property type="term" value="P:tRNA transcription by RNA polymerase III"/>
    <property type="evidence" value="ECO:0007669"/>
    <property type="project" value="TreeGrafter"/>
</dbReference>
<evidence type="ECO:0000256" key="5">
    <source>
        <dbReference type="SAM" id="MobiDB-lite"/>
    </source>
</evidence>
<evidence type="ECO:0000256" key="1">
    <source>
        <dbReference type="ARBA" id="ARBA00004123"/>
    </source>
</evidence>
<proteinExistence type="predicted"/>
<dbReference type="AlphaFoldDB" id="A0A9P8NSW2"/>
<accession>A0A9P8NSW2</accession>
<organism evidence="6 7">
    <name type="scientific">Ogataea polymorpha</name>
    <dbReference type="NCBI Taxonomy" id="460523"/>
    <lineage>
        <taxon>Eukaryota</taxon>
        <taxon>Fungi</taxon>
        <taxon>Dikarya</taxon>
        <taxon>Ascomycota</taxon>
        <taxon>Saccharomycotina</taxon>
        <taxon>Pichiomycetes</taxon>
        <taxon>Pichiales</taxon>
        <taxon>Pichiaceae</taxon>
        <taxon>Ogataea</taxon>
    </lineage>
</organism>
<feature type="compositionally biased region" description="Basic residues" evidence="5">
    <location>
        <begin position="26"/>
        <end position="35"/>
    </location>
</feature>
<keyword evidence="3" id="KW-0804">Transcription</keyword>